<dbReference type="InterPro" id="IPR001841">
    <property type="entry name" value="Znf_RING"/>
</dbReference>
<evidence type="ECO:0000256" key="4">
    <source>
        <dbReference type="ARBA" id="ARBA00022723"/>
    </source>
</evidence>
<dbReference type="InterPro" id="IPR013083">
    <property type="entry name" value="Znf_RING/FYVE/PHD"/>
</dbReference>
<evidence type="ECO:0000256" key="2">
    <source>
        <dbReference type="ARBA" id="ARBA00012483"/>
    </source>
</evidence>
<gene>
    <name evidence="11" type="ORF">PHAVU_006G213500g</name>
</gene>
<dbReference type="Proteomes" id="UP000000226">
    <property type="component" value="Chromosome 6"/>
</dbReference>
<evidence type="ECO:0000256" key="5">
    <source>
        <dbReference type="ARBA" id="ARBA00022771"/>
    </source>
</evidence>
<dbReference type="GO" id="GO:0061630">
    <property type="term" value="F:ubiquitin protein ligase activity"/>
    <property type="evidence" value="ECO:0007669"/>
    <property type="project" value="UniProtKB-EC"/>
</dbReference>
<dbReference type="FunFam" id="3.30.40.10:FF:000022">
    <property type="entry name" value="E3 ubiquitin-protein ligase RING1-like"/>
    <property type="match status" value="1"/>
</dbReference>
<dbReference type="OMA" id="AMELPCK"/>
<evidence type="ECO:0000313" key="12">
    <source>
        <dbReference type="Proteomes" id="UP000000226"/>
    </source>
</evidence>
<keyword evidence="7" id="KW-0862">Zinc</keyword>
<evidence type="ECO:0000256" key="8">
    <source>
        <dbReference type="PROSITE-ProRule" id="PRU00175"/>
    </source>
</evidence>
<dbReference type="GO" id="GO:0008270">
    <property type="term" value="F:zinc ion binding"/>
    <property type="evidence" value="ECO:0007669"/>
    <property type="project" value="UniProtKB-KW"/>
</dbReference>
<dbReference type="PANTHER" id="PTHR15710:SF116">
    <property type="entry name" value="RING_U-BOX SUPERFAMILY PROTEIN"/>
    <property type="match status" value="1"/>
</dbReference>
<evidence type="ECO:0000313" key="11">
    <source>
        <dbReference type="EMBL" id="ESW20490.1"/>
    </source>
</evidence>
<dbReference type="EMBL" id="CM002293">
    <property type="protein sequence ID" value="ESW20490.1"/>
    <property type="molecule type" value="Genomic_DNA"/>
</dbReference>
<keyword evidence="12" id="KW-1185">Reference proteome</keyword>
<dbReference type="EC" id="2.3.2.27" evidence="2"/>
<feature type="region of interest" description="Disordered" evidence="9">
    <location>
        <begin position="364"/>
        <end position="399"/>
    </location>
</feature>
<accession>V7BTW6</accession>
<dbReference type="SUPFAM" id="SSF57850">
    <property type="entry name" value="RING/U-box"/>
    <property type="match status" value="1"/>
</dbReference>
<dbReference type="AlphaFoldDB" id="V7BTW6"/>
<comment type="catalytic activity">
    <reaction evidence="1">
        <text>S-ubiquitinyl-[E2 ubiquitin-conjugating enzyme]-L-cysteine + [acceptor protein]-L-lysine = [E2 ubiquitin-conjugating enzyme]-L-cysteine + N(6)-ubiquitinyl-[acceptor protein]-L-lysine.</text>
        <dbReference type="EC" id="2.3.2.27"/>
    </reaction>
</comment>
<dbReference type="PROSITE" id="PS50089">
    <property type="entry name" value="ZF_RING_2"/>
    <property type="match status" value="1"/>
</dbReference>
<dbReference type="GO" id="GO:0005737">
    <property type="term" value="C:cytoplasm"/>
    <property type="evidence" value="ECO:0007669"/>
    <property type="project" value="TreeGrafter"/>
</dbReference>
<evidence type="ECO:0000256" key="6">
    <source>
        <dbReference type="ARBA" id="ARBA00022786"/>
    </source>
</evidence>
<name>V7BTW6_PHAVU</name>
<evidence type="ECO:0000256" key="7">
    <source>
        <dbReference type="ARBA" id="ARBA00022833"/>
    </source>
</evidence>
<organism evidence="11 12">
    <name type="scientific">Phaseolus vulgaris</name>
    <name type="common">Kidney bean</name>
    <name type="synonym">French bean</name>
    <dbReference type="NCBI Taxonomy" id="3885"/>
    <lineage>
        <taxon>Eukaryota</taxon>
        <taxon>Viridiplantae</taxon>
        <taxon>Streptophyta</taxon>
        <taxon>Embryophyta</taxon>
        <taxon>Tracheophyta</taxon>
        <taxon>Spermatophyta</taxon>
        <taxon>Magnoliopsida</taxon>
        <taxon>eudicotyledons</taxon>
        <taxon>Gunneridae</taxon>
        <taxon>Pentapetalae</taxon>
        <taxon>rosids</taxon>
        <taxon>fabids</taxon>
        <taxon>Fabales</taxon>
        <taxon>Fabaceae</taxon>
        <taxon>Papilionoideae</taxon>
        <taxon>50 kb inversion clade</taxon>
        <taxon>NPAAA clade</taxon>
        <taxon>indigoferoid/millettioid clade</taxon>
        <taxon>Phaseoleae</taxon>
        <taxon>Phaseolus</taxon>
    </lineage>
</organism>
<protein>
    <recommendedName>
        <fullName evidence="2">RING-type E3 ubiquitin transferase</fullName>
        <ecNumber evidence="2">2.3.2.27</ecNumber>
    </recommendedName>
</protein>
<evidence type="ECO:0000256" key="9">
    <source>
        <dbReference type="SAM" id="MobiDB-lite"/>
    </source>
</evidence>
<dbReference type="Gene3D" id="3.30.40.10">
    <property type="entry name" value="Zinc/RING finger domain, C3HC4 (zinc finger)"/>
    <property type="match status" value="1"/>
</dbReference>
<sequence length="399" mass="46203">MATKAKESFSCASNPRPFLFITHPFFISKPYNTSTFFCHKNLASSSKHTNLFTPTQTQSMSLTGRSRVVVNGVRRTRTFHYFWCLYCQRTVRLPFTNSDGSICPYCFHHLRYELDISRPRLLMNVPNNLQPSPATQLLDSLALVLDPPLRRQNNNHFNTTTQWETENEHGSDHHAWITLRFPRPTRADRPIFSENLVPQTSDIDTLFENTLDDDFINGVIENSNRTRPPPAASSAISALPVVKLTQAHLASDPNCPVCKDEFEVEMEARELPCKHFYHSDCIIPWLRMHNTCPVCRYELQGVVTPDANYSFQRDENDLSFAFEEISNSLSWVWNHLFSFSPIRSVLDWTRSYFDFHENRLRGREGKQTLQANKTHEKMPTTYTKPHTLLAKNQPRKTTT</sequence>
<evidence type="ECO:0000256" key="3">
    <source>
        <dbReference type="ARBA" id="ARBA00022679"/>
    </source>
</evidence>
<dbReference type="SMR" id="V7BTW6"/>
<dbReference type="Gramene" id="ESW20490">
    <property type="protein sequence ID" value="ESW20490"/>
    <property type="gene ID" value="PHAVU_006G213500g"/>
</dbReference>
<dbReference type="PANTHER" id="PTHR15710">
    <property type="entry name" value="E3 UBIQUITIN-PROTEIN LIGASE PRAJA"/>
    <property type="match status" value="1"/>
</dbReference>
<dbReference type="SMART" id="SM00184">
    <property type="entry name" value="RING"/>
    <property type="match status" value="1"/>
</dbReference>
<dbReference type="OrthoDB" id="21204at2759"/>
<dbReference type="CDD" id="cd16667">
    <property type="entry name" value="RING-H2_RNF126-like"/>
    <property type="match status" value="1"/>
</dbReference>
<dbReference type="eggNOG" id="KOG0800">
    <property type="taxonomic scope" value="Eukaryota"/>
</dbReference>
<reference evidence="12" key="1">
    <citation type="journal article" date="2014" name="Nat. Genet.">
        <title>A reference genome for common bean and genome-wide analysis of dual domestications.</title>
        <authorList>
            <person name="Schmutz J."/>
            <person name="McClean P.E."/>
            <person name="Mamidi S."/>
            <person name="Wu G.A."/>
            <person name="Cannon S.B."/>
            <person name="Grimwood J."/>
            <person name="Jenkins J."/>
            <person name="Shu S."/>
            <person name="Song Q."/>
            <person name="Chavarro C."/>
            <person name="Torres-Torres M."/>
            <person name="Geffroy V."/>
            <person name="Moghaddam S.M."/>
            <person name="Gao D."/>
            <person name="Abernathy B."/>
            <person name="Barry K."/>
            <person name="Blair M."/>
            <person name="Brick M.A."/>
            <person name="Chovatia M."/>
            <person name="Gepts P."/>
            <person name="Goodstein D.M."/>
            <person name="Gonzales M."/>
            <person name="Hellsten U."/>
            <person name="Hyten D.L."/>
            <person name="Jia G."/>
            <person name="Kelly J.D."/>
            <person name="Kudrna D."/>
            <person name="Lee R."/>
            <person name="Richard M.M."/>
            <person name="Miklas P.N."/>
            <person name="Osorno J.M."/>
            <person name="Rodrigues J."/>
            <person name="Thareau V."/>
            <person name="Urrea C.A."/>
            <person name="Wang M."/>
            <person name="Yu Y."/>
            <person name="Zhang M."/>
            <person name="Wing R.A."/>
            <person name="Cregan P.B."/>
            <person name="Rokhsar D.S."/>
            <person name="Jackson S.A."/>
        </authorList>
    </citation>
    <scope>NUCLEOTIDE SEQUENCE [LARGE SCALE GENOMIC DNA]</scope>
    <source>
        <strain evidence="12">cv. G19833</strain>
    </source>
</reference>
<dbReference type="STRING" id="3885.V7BTW6"/>
<feature type="domain" description="RING-type" evidence="10">
    <location>
        <begin position="255"/>
        <end position="296"/>
    </location>
</feature>
<evidence type="ECO:0000256" key="1">
    <source>
        <dbReference type="ARBA" id="ARBA00000900"/>
    </source>
</evidence>
<keyword evidence="4" id="KW-0479">Metal-binding</keyword>
<keyword evidence="6" id="KW-0833">Ubl conjugation pathway</keyword>
<dbReference type="Pfam" id="PF13639">
    <property type="entry name" value="zf-RING_2"/>
    <property type="match status" value="1"/>
</dbReference>
<proteinExistence type="predicted"/>
<dbReference type="GO" id="GO:0016567">
    <property type="term" value="P:protein ubiquitination"/>
    <property type="evidence" value="ECO:0007669"/>
    <property type="project" value="TreeGrafter"/>
</dbReference>
<keyword evidence="5 8" id="KW-0863">Zinc-finger</keyword>
<evidence type="ECO:0000259" key="10">
    <source>
        <dbReference type="PROSITE" id="PS50089"/>
    </source>
</evidence>
<keyword evidence="3" id="KW-0808">Transferase</keyword>